<dbReference type="InterPro" id="IPR011011">
    <property type="entry name" value="Znf_FYVE_PHD"/>
</dbReference>
<dbReference type="SMART" id="SM00249">
    <property type="entry name" value="PHD"/>
    <property type="match status" value="1"/>
</dbReference>
<dbReference type="AlphaFoldDB" id="A0A182FL78"/>
<evidence type="ECO:0000256" key="3">
    <source>
        <dbReference type="ARBA" id="ARBA00022833"/>
    </source>
</evidence>
<dbReference type="EnsemblMetazoa" id="AALB007287-RA">
    <property type="protein sequence ID" value="AALB007287-PA"/>
    <property type="gene ID" value="AALB007287"/>
</dbReference>
<keyword evidence="3" id="KW-0862">Zinc</keyword>
<dbReference type="SUPFAM" id="SSF57903">
    <property type="entry name" value="FYVE/PHD zinc finger"/>
    <property type="match status" value="1"/>
</dbReference>
<dbReference type="PROSITE" id="PS50016">
    <property type="entry name" value="ZF_PHD_2"/>
    <property type="match status" value="1"/>
</dbReference>
<reference evidence="4" key="2">
    <citation type="submission" date="2022-08" db="UniProtKB">
        <authorList>
            <consortium name="EnsemblMetazoa"/>
        </authorList>
    </citation>
    <scope>IDENTIFICATION</scope>
    <source>
        <strain evidence="4">STECLA/ALBI9_A</strain>
    </source>
</reference>
<dbReference type="GO" id="GO:0008270">
    <property type="term" value="F:zinc ion binding"/>
    <property type="evidence" value="ECO:0007669"/>
    <property type="project" value="UniProtKB-KW"/>
</dbReference>
<keyword evidence="1" id="KW-0479">Metal-binding</keyword>
<reference evidence="5" key="1">
    <citation type="journal article" date="2017" name="G3 (Bethesda)">
        <title>The Physical Genome Mapping of Anopheles albimanus Corrected Scaffold Misassemblies and Identified Interarm Rearrangements in Genus Anopheles.</title>
        <authorList>
            <person name="Artemov G.N."/>
            <person name="Peery A.N."/>
            <person name="Jiang X."/>
            <person name="Tu Z."/>
            <person name="Stegniy V.N."/>
            <person name="Sharakhova M.V."/>
            <person name="Sharakhov I.V."/>
        </authorList>
    </citation>
    <scope>NUCLEOTIDE SEQUENCE [LARGE SCALE GENOMIC DNA]</scope>
    <source>
        <strain evidence="5">STECLA/ALBI9_A</strain>
    </source>
</reference>
<accession>A0A182FL78</accession>
<evidence type="ECO:0000256" key="1">
    <source>
        <dbReference type="ARBA" id="ARBA00022723"/>
    </source>
</evidence>
<dbReference type="VEuPathDB" id="VectorBase:AALB20_033469"/>
<evidence type="ECO:0000256" key="2">
    <source>
        <dbReference type="ARBA" id="ARBA00022771"/>
    </source>
</evidence>
<dbReference type="Pfam" id="PF00628">
    <property type="entry name" value="PHD"/>
    <property type="match status" value="1"/>
</dbReference>
<protein>
    <submittedName>
        <fullName evidence="4">Uncharacterized protein</fullName>
    </submittedName>
</protein>
<dbReference type="InterPro" id="IPR001965">
    <property type="entry name" value="Znf_PHD"/>
</dbReference>
<dbReference type="InterPro" id="IPR013083">
    <property type="entry name" value="Znf_RING/FYVE/PHD"/>
</dbReference>
<keyword evidence="2" id="KW-0863">Zinc-finger</keyword>
<dbReference type="Proteomes" id="UP000069272">
    <property type="component" value="Unassembled WGS sequence"/>
</dbReference>
<dbReference type="InterPro" id="IPR019786">
    <property type="entry name" value="Zinc_finger_PHD-type_CS"/>
</dbReference>
<dbReference type="PROSITE" id="PS01359">
    <property type="entry name" value="ZF_PHD_1"/>
    <property type="match status" value="1"/>
</dbReference>
<sequence length="172" mass="19651">MEFAKFVVNPNGSCRLCTKPDDEANMVQCDDCDRWFHQTCAGLKRLPEAHEPYLCVKCALINDQLRKKAETKHRPAEVRTDVPDLLERLVEALNARGNNQHAKRAALMKLPEFEGSARDWPRFKRTFEETTRQGEYSDLENLHRLQQAMKGSAERVVRPLMLDAANVGAIMA</sequence>
<evidence type="ECO:0000313" key="4">
    <source>
        <dbReference type="EnsemblMetazoa" id="AALB007287-PA"/>
    </source>
</evidence>
<dbReference type="STRING" id="7167.A0A182FL78"/>
<dbReference type="VEuPathDB" id="VectorBase:AALB007287"/>
<dbReference type="InterPro" id="IPR019787">
    <property type="entry name" value="Znf_PHD-finger"/>
</dbReference>
<organism evidence="4 5">
    <name type="scientific">Anopheles albimanus</name>
    <name type="common">New world malaria mosquito</name>
    <dbReference type="NCBI Taxonomy" id="7167"/>
    <lineage>
        <taxon>Eukaryota</taxon>
        <taxon>Metazoa</taxon>
        <taxon>Ecdysozoa</taxon>
        <taxon>Arthropoda</taxon>
        <taxon>Hexapoda</taxon>
        <taxon>Insecta</taxon>
        <taxon>Pterygota</taxon>
        <taxon>Neoptera</taxon>
        <taxon>Endopterygota</taxon>
        <taxon>Diptera</taxon>
        <taxon>Nematocera</taxon>
        <taxon>Culicoidea</taxon>
        <taxon>Culicidae</taxon>
        <taxon>Anophelinae</taxon>
        <taxon>Anopheles</taxon>
    </lineage>
</organism>
<keyword evidence="5" id="KW-1185">Reference proteome</keyword>
<dbReference type="Gene3D" id="3.30.40.10">
    <property type="entry name" value="Zinc/RING finger domain, C3HC4 (zinc finger)"/>
    <property type="match status" value="1"/>
</dbReference>
<evidence type="ECO:0000313" key="5">
    <source>
        <dbReference type="Proteomes" id="UP000069272"/>
    </source>
</evidence>
<proteinExistence type="predicted"/>
<name>A0A182FL78_ANOAL</name>